<gene>
    <name evidence="2" type="ORF">NBRC116591_12430</name>
</gene>
<feature type="signal peptide" evidence="1">
    <location>
        <begin position="1"/>
        <end position="41"/>
    </location>
</feature>
<sequence>MISHAHTQRKVRCLSFATKTRGALVGALISAASLGFSNAHAGEFEQAKRMHDRLVGAPATESVLEQMATLIASGNGVQAARVAMDDERFYSVTVKNWVTPWTNRDEDVFRPLNDYTATVIGVTRDELDFRRILYDNILYVGSSASGVTAYSNSNNNHYEQLESRGINLRDNLELRSQSEVTGLPADATSGVITSRAGARAFFFAGTNRAMFRFTLLNHLCNDLEQMQDPARSPDRIRQDVSRSPGGDSRVFLNNCVSCHSGMDPLAQAYAYYSWDFDVAADPTGEDGQIDYHGPGEVDPVTGTRVQEKYLINGNTFPFGFVTPNDDWDNYWREGVNQVIGWDESLPGTGSGAKSMNMELAHSDAFASCQVTKVFNTVCLRPPVDSADRNQVSSMVTSFRNTNYNIKQVFAETADYCKGE</sequence>
<evidence type="ECO:0000313" key="3">
    <source>
        <dbReference type="Proteomes" id="UP001465153"/>
    </source>
</evidence>
<comment type="caution">
    <text evidence="2">The sequence shown here is derived from an EMBL/GenBank/DDBJ whole genome shotgun (WGS) entry which is preliminary data.</text>
</comment>
<dbReference type="RefSeq" id="WP_353302075.1">
    <property type="nucleotide sequence ID" value="NZ_BAABWN010000003.1"/>
</dbReference>
<name>A0ABQ0A708_9GAMM</name>
<protein>
    <recommendedName>
        <fullName evidence="4">DUF1585 domain-containing protein</fullName>
    </recommendedName>
</protein>
<organism evidence="2 3">
    <name type="scientific">Sessilibacter corallicola</name>
    <dbReference type="NCBI Taxonomy" id="2904075"/>
    <lineage>
        <taxon>Bacteria</taxon>
        <taxon>Pseudomonadati</taxon>
        <taxon>Pseudomonadota</taxon>
        <taxon>Gammaproteobacteria</taxon>
        <taxon>Cellvibrionales</taxon>
        <taxon>Cellvibrionaceae</taxon>
        <taxon>Sessilibacter</taxon>
    </lineage>
</organism>
<dbReference type="Proteomes" id="UP001465153">
    <property type="component" value="Unassembled WGS sequence"/>
</dbReference>
<proteinExistence type="predicted"/>
<keyword evidence="1" id="KW-0732">Signal</keyword>
<evidence type="ECO:0008006" key="4">
    <source>
        <dbReference type="Google" id="ProtNLM"/>
    </source>
</evidence>
<evidence type="ECO:0000256" key="1">
    <source>
        <dbReference type="SAM" id="SignalP"/>
    </source>
</evidence>
<dbReference type="EMBL" id="BAABWN010000003">
    <property type="protein sequence ID" value="GAA6167433.1"/>
    <property type="molecule type" value="Genomic_DNA"/>
</dbReference>
<feature type="chain" id="PRO_5045786042" description="DUF1585 domain-containing protein" evidence="1">
    <location>
        <begin position="42"/>
        <end position="419"/>
    </location>
</feature>
<keyword evidence="3" id="KW-1185">Reference proteome</keyword>
<accession>A0ABQ0A708</accession>
<reference evidence="2 3" key="1">
    <citation type="submission" date="2024-04" db="EMBL/GenBank/DDBJ databases">
        <title>Draft genome sequence of Sessilibacter corallicola NBRC 116591.</title>
        <authorList>
            <person name="Miyakawa T."/>
            <person name="Kusuya Y."/>
            <person name="Miura T."/>
        </authorList>
    </citation>
    <scope>NUCLEOTIDE SEQUENCE [LARGE SCALE GENOMIC DNA]</scope>
    <source>
        <strain evidence="2 3">KU-00831-HH</strain>
    </source>
</reference>
<evidence type="ECO:0000313" key="2">
    <source>
        <dbReference type="EMBL" id="GAA6167433.1"/>
    </source>
</evidence>